<dbReference type="InterPro" id="IPR011009">
    <property type="entry name" value="Kinase-like_dom_sf"/>
</dbReference>
<feature type="domain" description="Protein kinase" evidence="9">
    <location>
        <begin position="33"/>
        <end position="295"/>
    </location>
</feature>
<evidence type="ECO:0000256" key="5">
    <source>
        <dbReference type="ARBA" id="ARBA00022777"/>
    </source>
</evidence>
<dbReference type="PANTHER" id="PTHR43289:SF6">
    <property type="entry name" value="SERINE_THREONINE-PROTEIN KINASE NEKL-3"/>
    <property type="match status" value="1"/>
</dbReference>
<evidence type="ECO:0000256" key="4">
    <source>
        <dbReference type="ARBA" id="ARBA00022741"/>
    </source>
</evidence>
<keyword evidence="2" id="KW-0723">Serine/threonine-protein kinase</keyword>
<feature type="transmembrane region" description="Helical" evidence="8">
    <location>
        <begin position="433"/>
        <end position="453"/>
    </location>
</feature>
<dbReference type="InterPro" id="IPR008271">
    <property type="entry name" value="Ser/Thr_kinase_AS"/>
</dbReference>
<evidence type="ECO:0000259" key="9">
    <source>
        <dbReference type="PROSITE" id="PS50011"/>
    </source>
</evidence>
<gene>
    <name evidence="10" type="ORF">ACFFRI_03760</name>
</gene>
<name>A0ABV5K5Y3_9ACTN</name>
<protein>
    <recommendedName>
        <fullName evidence="1">non-specific serine/threonine protein kinase</fullName>
        <ecNumber evidence="1">2.7.11.1</ecNumber>
    </recommendedName>
</protein>
<dbReference type="Pfam" id="PF00069">
    <property type="entry name" value="Pkinase"/>
    <property type="match status" value="1"/>
</dbReference>
<dbReference type="PANTHER" id="PTHR43289">
    <property type="entry name" value="MITOGEN-ACTIVATED PROTEIN KINASE KINASE KINASE 20-RELATED"/>
    <property type="match status" value="1"/>
</dbReference>
<feature type="compositionally biased region" description="Low complexity" evidence="7">
    <location>
        <begin position="367"/>
        <end position="377"/>
    </location>
</feature>
<evidence type="ECO:0000313" key="10">
    <source>
        <dbReference type="EMBL" id="MFB9312153.1"/>
    </source>
</evidence>
<comment type="caution">
    <text evidence="10">The sequence shown here is derived from an EMBL/GenBank/DDBJ whole genome shotgun (WGS) entry which is preliminary data.</text>
</comment>
<evidence type="ECO:0000256" key="2">
    <source>
        <dbReference type="ARBA" id="ARBA00022527"/>
    </source>
</evidence>
<dbReference type="PROSITE" id="PS50011">
    <property type="entry name" value="PROTEIN_KINASE_DOM"/>
    <property type="match status" value="1"/>
</dbReference>
<keyword evidence="5 10" id="KW-0418">Kinase</keyword>
<dbReference type="PROSITE" id="PS00108">
    <property type="entry name" value="PROTEIN_KINASE_ST"/>
    <property type="match status" value="1"/>
</dbReference>
<dbReference type="EMBL" id="JBHMDG010000003">
    <property type="protein sequence ID" value="MFB9312153.1"/>
    <property type="molecule type" value="Genomic_DNA"/>
</dbReference>
<proteinExistence type="predicted"/>
<keyword evidence="8" id="KW-1133">Transmembrane helix</keyword>
<evidence type="ECO:0000256" key="1">
    <source>
        <dbReference type="ARBA" id="ARBA00012513"/>
    </source>
</evidence>
<dbReference type="SMART" id="SM00220">
    <property type="entry name" value="S_TKc"/>
    <property type="match status" value="1"/>
</dbReference>
<keyword evidence="11" id="KW-1185">Reference proteome</keyword>
<evidence type="ECO:0000256" key="7">
    <source>
        <dbReference type="SAM" id="MobiDB-lite"/>
    </source>
</evidence>
<keyword evidence="4" id="KW-0547">Nucleotide-binding</keyword>
<organism evidence="10 11">
    <name type="scientific">Nocardioides plantarum</name>
    <dbReference type="NCBI Taxonomy" id="29299"/>
    <lineage>
        <taxon>Bacteria</taxon>
        <taxon>Bacillati</taxon>
        <taxon>Actinomycetota</taxon>
        <taxon>Actinomycetes</taxon>
        <taxon>Propionibacteriales</taxon>
        <taxon>Nocardioidaceae</taxon>
        <taxon>Nocardioides</taxon>
    </lineage>
</organism>
<evidence type="ECO:0000256" key="8">
    <source>
        <dbReference type="SAM" id="Phobius"/>
    </source>
</evidence>
<dbReference type="Proteomes" id="UP001589750">
    <property type="component" value="Unassembled WGS sequence"/>
</dbReference>
<keyword evidence="8" id="KW-0472">Membrane</keyword>
<dbReference type="RefSeq" id="WP_140010389.1">
    <property type="nucleotide sequence ID" value="NZ_JBHMDG010000003.1"/>
</dbReference>
<keyword evidence="3" id="KW-0808">Transferase</keyword>
<dbReference type="CDD" id="cd14014">
    <property type="entry name" value="STKc_PknB_like"/>
    <property type="match status" value="1"/>
</dbReference>
<dbReference type="EC" id="2.7.11.1" evidence="1"/>
<reference evidence="10 11" key="1">
    <citation type="submission" date="2024-09" db="EMBL/GenBank/DDBJ databases">
        <authorList>
            <person name="Sun Q."/>
            <person name="Mori K."/>
        </authorList>
    </citation>
    <scope>NUCLEOTIDE SEQUENCE [LARGE SCALE GENOMIC DNA]</scope>
    <source>
        <strain evidence="10 11">JCM 9626</strain>
    </source>
</reference>
<feature type="region of interest" description="Disordered" evidence="7">
    <location>
        <begin position="391"/>
        <end position="427"/>
    </location>
</feature>
<evidence type="ECO:0000313" key="11">
    <source>
        <dbReference type="Proteomes" id="UP001589750"/>
    </source>
</evidence>
<feature type="compositionally biased region" description="Low complexity" evidence="7">
    <location>
        <begin position="469"/>
        <end position="488"/>
    </location>
</feature>
<evidence type="ECO:0000256" key="3">
    <source>
        <dbReference type="ARBA" id="ARBA00022679"/>
    </source>
</evidence>
<keyword evidence="8" id="KW-0812">Transmembrane</keyword>
<feature type="compositionally biased region" description="Low complexity" evidence="7">
    <location>
        <begin position="301"/>
        <end position="319"/>
    </location>
</feature>
<feature type="region of interest" description="Disordered" evidence="7">
    <location>
        <begin position="455"/>
        <end position="488"/>
    </location>
</feature>
<dbReference type="GO" id="GO:0016301">
    <property type="term" value="F:kinase activity"/>
    <property type="evidence" value="ECO:0007669"/>
    <property type="project" value="UniProtKB-KW"/>
</dbReference>
<feature type="compositionally biased region" description="Basic and acidic residues" evidence="7">
    <location>
        <begin position="415"/>
        <end position="426"/>
    </location>
</feature>
<dbReference type="SUPFAM" id="SSF56112">
    <property type="entry name" value="Protein kinase-like (PK-like)"/>
    <property type="match status" value="1"/>
</dbReference>
<sequence>MTSGSSGGSDGSDAAWRPPEPVRATASEQLDGYTDLVEIGRGGDSVVYRAREVALGREVAIKVLSLDTTSDPTRAARFAREIEITVQLGRQHPNIVTVLATGTTASGRPAVVMDFFEGGTLHDRLRAYGPLPPEEVGRIGEVLADALSFAHERGVLHRDVKPQNVLVLPTSWVLADFGIARLVDAEHTSSAETFTYRHAAPQILDGHPPTAADDVWSLGSTLFTLLDGRPPFASDDPDEDSALAYLRRARTEDHRPLEIVGAERLGPVIARCLRKDVAERWASAAELRDALHGLRASAWEPTGASGAPRPAPPSLVKSPAPSPAPSPAASSGTDREAAPTPTPTPTPTHTPTWAAPAPIGPGPISPSPISHSPSPMAEPVPLAVSAVSHAAPVHDAEPTGTGLPDATGKPPAARSEPEAPAEEKSPSRRRLPLLLGVGALVIGLALGIVGAVLRDKDEPTDPDTSAVTDPGQGAPVAPVAPGATDTVTGRPQADLAVVLQSFDYDGTNLGAQWTDPSDGEGEFRLLMATDDVPGGRVIYSWPPGSGGTKVTVPIAPRLPTGRACFFMLVKLPTGAYGISDRTSRCGKVTAFGFEQ</sequence>
<evidence type="ECO:0000256" key="6">
    <source>
        <dbReference type="ARBA" id="ARBA00022840"/>
    </source>
</evidence>
<dbReference type="Gene3D" id="1.10.510.10">
    <property type="entry name" value="Transferase(Phosphotransferase) domain 1"/>
    <property type="match status" value="1"/>
</dbReference>
<dbReference type="Gene3D" id="3.30.200.20">
    <property type="entry name" value="Phosphorylase Kinase, domain 1"/>
    <property type="match status" value="1"/>
</dbReference>
<keyword evidence="6" id="KW-0067">ATP-binding</keyword>
<accession>A0ABV5K5Y3</accession>
<dbReference type="InterPro" id="IPR000719">
    <property type="entry name" value="Prot_kinase_dom"/>
</dbReference>
<feature type="region of interest" description="Disordered" evidence="7">
    <location>
        <begin position="299"/>
        <end position="377"/>
    </location>
</feature>